<reference evidence="2" key="1">
    <citation type="submission" date="2024-05" db="EMBL/GenBank/DDBJ databases">
        <title>Genome sequencing of novel strain.</title>
        <authorList>
            <person name="Ganbat D."/>
            <person name="Ganbat S."/>
            <person name="Lee S.-J."/>
        </authorList>
    </citation>
    <scope>NUCLEOTIDE SEQUENCE</scope>
    <source>
        <strain evidence="2">SMD15-11</strain>
    </source>
</reference>
<protein>
    <submittedName>
        <fullName evidence="2">SirB2 family protein</fullName>
    </submittedName>
</protein>
<name>A0AB39V010_9GAMM</name>
<accession>A0AB39V010</accession>
<proteinExistence type="predicted"/>
<dbReference type="GO" id="GO:0005886">
    <property type="term" value="C:plasma membrane"/>
    <property type="evidence" value="ECO:0007669"/>
    <property type="project" value="TreeGrafter"/>
</dbReference>
<dbReference type="PANTHER" id="PTHR39594:SF1">
    <property type="entry name" value="PROTEIN YCHQ"/>
    <property type="match status" value="1"/>
</dbReference>
<evidence type="ECO:0000256" key="1">
    <source>
        <dbReference type="SAM" id="Phobius"/>
    </source>
</evidence>
<gene>
    <name evidence="2" type="ORF">AAIA72_05835</name>
</gene>
<feature type="transmembrane region" description="Helical" evidence="1">
    <location>
        <begin position="47"/>
        <end position="64"/>
    </location>
</feature>
<dbReference type="RefSeq" id="WP_369602478.1">
    <property type="nucleotide sequence ID" value="NZ_CP154858.1"/>
</dbReference>
<keyword evidence="1" id="KW-0812">Transmembrane</keyword>
<feature type="transmembrane region" description="Helical" evidence="1">
    <location>
        <begin position="70"/>
        <end position="89"/>
    </location>
</feature>
<dbReference type="InterPro" id="IPR007360">
    <property type="entry name" value="SirB"/>
</dbReference>
<sequence length="122" mass="13649">MYAALKHIHMLTAFISITFFGIRVWWRLSSPEKLTRKWVRIAPHVNDTLLLAAAIGLTLILQQYPFQADWLTGKVIGLVGYIIFGFIALKRAATPRGVLMATAAAYACVALILKLAFTKQFL</sequence>
<dbReference type="PANTHER" id="PTHR39594">
    <property type="entry name" value="PROTEIN YCHQ"/>
    <property type="match status" value="1"/>
</dbReference>
<dbReference type="EMBL" id="CP154858">
    <property type="protein sequence ID" value="XDT73487.1"/>
    <property type="molecule type" value="Genomic_DNA"/>
</dbReference>
<dbReference type="PIRSF" id="PIRSF005610">
    <property type="entry name" value="SirB"/>
    <property type="match status" value="1"/>
</dbReference>
<keyword evidence="1" id="KW-1133">Transmembrane helix</keyword>
<feature type="transmembrane region" description="Helical" evidence="1">
    <location>
        <begin position="98"/>
        <end position="117"/>
    </location>
</feature>
<dbReference type="AlphaFoldDB" id="A0AB39V010"/>
<keyword evidence="1" id="KW-0472">Membrane</keyword>
<dbReference type="KEGG" id="tcd:AAIA72_05835"/>
<organism evidence="2">
    <name type="scientific">Thermohahella caldifontis</name>
    <dbReference type="NCBI Taxonomy" id="3142973"/>
    <lineage>
        <taxon>Bacteria</taxon>
        <taxon>Pseudomonadati</taxon>
        <taxon>Pseudomonadota</taxon>
        <taxon>Gammaproteobacteria</taxon>
        <taxon>Oceanospirillales</taxon>
        <taxon>Hahellaceae</taxon>
        <taxon>Thermohahella</taxon>
    </lineage>
</organism>
<feature type="transmembrane region" description="Helical" evidence="1">
    <location>
        <begin position="6"/>
        <end position="26"/>
    </location>
</feature>
<evidence type="ECO:0000313" key="2">
    <source>
        <dbReference type="EMBL" id="XDT73487.1"/>
    </source>
</evidence>
<dbReference type="Pfam" id="PF04247">
    <property type="entry name" value="SirB"/>
    <property type="match status" value="1"/>
</dbReference>